<dbReference type="SUPFAM" id="SSF53850">
    <property type="entry name" value="Periplasmic binding protein-like II"/>
    <property type="match status" value="1"/>
</dbReference>
<evidence type="ECO:0000256" key="2">
    <source>
        <dbReference type="ARBA" id="ARBA00023015"/>
    </source>
</evidence>
<dbReference type="AlphaFoldDB" id="A0A347UI52"/>
<dbReference type="EMBL" id="CP032125">
    <property type="protein sequence ID" value="AXX98530.1"/>
    <property type="molecule type" value="Genomic_DNA"/>
</dbReference>
<evidence type="ECO:0000313" key="6">
    <source>
        <dbReference type="EMBL" id="AXX98530.1"/>
    </source>
</evidence>
<dbReference type="PROSITE" id="PS50931">
    <property type="entry name" value="HTH_LYSR"/>
    <property type="match status" value="1"/>
</dbReference>
<dbReference type="Pfam" id="PF03466">
    <property type="entry name" value="LysR_substrate"/>
    <property type="match status" value="1"/>
</dbReference>
<dbReference type="OrthoDB" id="7776850at2"/>
<dbReference type="FunFam" id="1.10.10.10:FF:000001">
    <property type="entry name" value="LysR family transcriptional regulator"/>
    <property type="match status" value="1"/>
</dbReference>
<feature type="domain" description="HTH lysR-type" evidence="5">
    <location>
        <begin position="8"/>
        <end position="65"/>
    </location>
</feature>
<reference evidence="6 7" key="1">
    <citation type="submission" date="2018-09" db="EMBL/GenBank/DDBJ databases">
        <title>Profundibacter amoris BAR1 gen. nov., sp. nov., a new member of the Roseobacter clade isolated at Lokis Castle Vent Field on the Arctic Mid-Oceanic Ridge.</title>
        <authorList>
            <person name="Le Moine Bauer S."/>
            <person name="Sjoeberg A.G."/>
            <person name="L'Haridon S."/>
            <person name="Stokke R."/>
            <person name="Roalkvam I."/>
            <person name="Steen I.H."/>
            <person name="Dahle H."/>
        </authorList>
    </citation>
    <scope>NUCLEOTIDE SEQUENCE [LARGE SCALE GENOMIC DNA]</scope>
    <source>
        <strain evidence="6 7">BAR1</strain>
    </source>
</reference>
<keyword evidence="3" id="KW-0238">DNA-binding</keyword>
<dbReference type="InterPro" id="IPR005119">
    <property type="entry name" value="LysR_subst-bd"/>
</dbReference>
<dbReference type="PANTHER" id="PTHR30346:SF28">
    <property type="entry name" value="HTH-TYPE TRANSCRIPTIONAL REGULATOR CYNR"/>
    <property type="match status" value="1"/>
</dbReference>
<dbReference type="GO" id="GO:0003700">
    <property type="term" value="F:DNA-binding transcription factor activity"/>
    <property type="evidence" value="ECO:0007669"/>
    <property type="project" value="InterPro"/>
</dbReference>
<dbReference type="SUPFAM" id="SSF46785">
    <property type="entry name" value="Winged helix' DNA-binding domain"/>
    <property type="match status" value="1"/>
</dbReference>
<dbReference type="Proteomes" id="UP000261704">
    <property type="component" value="Chromosome"/>
</dbReference>
<dbReference type="GO" id="GO:0003677">
    <property type="term" value="F:DNA binding"/>
    <property type="evidence" value="ECO:0007669"/>
    <property type="project" value="UniProtKB-KW"/>
</dbReference>
<dbReference type="RefSeq" id="WP_118943185.1">
    <property type="nucleotide sequence ID" value="NZ_CP032125.1"/>
</dbReference>
<dbReference type="PANTHER" id="PTHR30346">
    <property type="entry name" value="TRANSCRIPTIONAL DUAL REGULATOR HCAR-RELATED"/>
    <property type="match status" value="1"/>
</dbReference>
<comment type="similarity">
    <text evidence="1">Belongs to the LysR transcriptional regulatory family.</text>
</comment>
<name>A0A347UI52_9RHOB</name>
<keyword evidence="7" id="KW-1185">Reference proteome</keyword>
<protein>
    <submittedName>
        <fullName evidence="6">LysR family transcriptional regulator</fullName>
    </submittedName>
</protein>
<proteinExistence type="inferred from homology"/>
<evidence type="ECO:0000256" key="3">
    <source>
        <dbReference type="ARBA" id="ARBA00023125"/>
    </source>
</evidence>
<dbReference type="Gene3D" id="1.10.10.10">
    <property type="entry name" value="Winged helix-like DNA-binding domain superfamily/Winged helix DNA-binding domain"/>
    <property type="match status" value="1"/>
</dbReference>
<keyword evidence="4" id="KW-0804">Transcription</keyword>
<sequence length="322" mass="35537">MVATTGRITLWGIEVFIATADEGSISSAARRLEASPSAVSQQLTNLETALGAILLNRNARPVTLTPSGEIFRKRAQVIMDEALQAQAELLMPDMSALTRFRLGMIEDFDADVTPRLLSDMAVELQGCQFLLETGASHRLFDLLDSRALDVVVAADMGATADGMEVHPLLVEPFVAAVPKGMIDMGGDVLAQLKSLPLIQYTQRHHMGRQIAAHLVRQNLKLAQRFELDSYHAIMAMVAAQAGWTILTPLGYLRARRFHDAVEMIELPFDPLTRSISLTARRDVLQDMPQDVAARLRLLLQEMIVDPAIKALPWIARDLKVLK</sequence>
<organism evidence="6 7">
    <name type="scientific">Profundibacter amoris</name>
    <dbReference type="NCBI Taxonomy" id="2171755"/>
    <lineage>
        <taxon>Bacteria</taxon>
        <taxon>Pseudomonadati</taxon>
        <taxon>Pseudomonadota</taxon>
        <taxon>Alphaproteobacteria</taxon>
        <taxon>Rhodobacterales</taxon>
        <taxon>Paracoccaceae</taxon>
        <taxon>Profundibacter</taxon>
    </lineage>
</organism>
<dbReference type="GO" id="GO:0032993">
    <property type="term" value="C:protein-DNA complex"/>
    <property type="evidence" value="ECO:0007669"/>
    <property type="project" value="TreeGrafter"/>
</dbReference>
<evidence type="ECO:0000256" key="4">
    <source>
        <dbReference type="ARBA" id="ARBA00023163"/>
    </source>
</evidence>
<evidence type="ECO:0000259" key="5">
    <source>
        <dbReference type="PROSITE" id="PS50931"/>
    </source>
</evidence>
<dbReference type="KEGG" id="pamo:BAR1_11730"/>
<dbReference type="InterPro" id="IPR000847">
    <property type="entry name" value="LysR_HTH_N"/>
</dbReference>
<accession>A0A347UI52</accession>
<dbReference type="InterPro" id="IPR036390">
    <property type="entry name" value="WH_DNA-bd_sf"/>
</dbReference>
<dbReference type="Pfam" id="PF00126">
    <property type="entry name" value="HTH_1"/>
    <property type="match status" value="1"/>
</dbReference>
<gene>
    <name evidence="6" type="ORF">BAR1_11730</name>
</gene>
<dbReference type="Gene3D" id="3.40.190.10">
    <property type="entry name" value="Periplasmic binding protein-like II"/>
    <property type="match status" value="2"/>
</dbReference>
<evidence type="ECO:0000313" key="7">
    <source>
        <dbReference type="Proteomes" id="UP000261704"/>
    </source>
</evidence>
<keyword evidence="2" id="KW-0805">Transcription regulation</keyword>
<evidence type="ECO:0000256" key="1">
    <source>
        <dbReference type="ARBA" id="ARBA00009437"/>
    </source>
</evidence>
<dbReference type="InterPro" id="IPR036388">
    <property type="entry name" value="WH-like_DNA-bd_sf"/>
</dbReference>